<protein>
    <recommendedName>
        <fullName evidence="14">NB-ARC domain-containing protein</fullName>
    </recommendedName>
</protein>
<accession>A0A0E0IB15</accession>
<dbReference type="Pfam" id="PF18052">
    <property type="entry name" value="Rx_N"/>
    <property type="match status" value="1"/>
</dbReference>
<dbReference type="InterPro" id="IPR002182">
    <property type="entry name" value="NB-ARC"/>
</dbReference>
<evidence type="ECO:0000259" key="11">
    <source>
        <dbReference type="Pfam" id="PF23598"/>
    </source>
</evidence>
<keyword evidence="2" id="KW-0433">Leucine-rich repeat</keyword>
<feature type="region of interest" description="Disordered" evidence="7">
    <location>
        <begin position="1"/>
        <end position="56"/>
    </location>
</feature>
<dbReference type="EnsemblPlants" id="ONIVA08G13300.2">
    <property type="protein sequence ID" value="ONIVA08G13300.2"/>
    <property type="gene ID" value="ONIVA08G13300"/>
</dbReference>
<dbReference type="FunFam" id="1.10.10.10:FF:000322">
    <property type="entry name" value="Probable disease resistance protein At1g63360"/>
    <property type="match status" value="1"/>
</dbReference>
<keyword evidence="5" id="KW-0611">Plant defense</keyword>
<feature type="compositionally biased region" description="Basic and acidic residues" evidence="7">
    <location>
        <begin position="7"/>
        <end position="16"/>
    </location>
</feature>
<feature type="domain" description="Disease resistance protein winged helix" evidence="10">
    <location>
        <begin position="588"/>
        <end position="658"/>
    </location>
</feature>
<dbReference type="GO" id="GO:0043531">
    <property type="term" value="F:ADP binding"/>
    <property type="evidence" value="ECO:0007669"/>
    <property type="project" value="InterPro"/>
</dbReference>
<dbReference type="Gramene" id="ONIVA08G13300.2">
    <property type="protein sequence ID" value="ONIVA08G13300.2"/>
    <property type="gene ID" value="ONIVA08G13300"/>
</dbReference>
<dbReference type="InterPro" id="IPR032675">
    <property type="entry name" value="LRR_dom_sf"/>
</dbReference>
<dbReference type="Pfam" id="PF00931">
    <property type="entry name" value="NB-ARC"/>
    <property type="match status" value="1"/>
</dbReference>
<comment type="similarity">
    <text evidence="1">Belongs to the disease resistance NB-LRR family.</text>
</comment>
<keyword evidence="4" id="KW-0547">Nucleotide-binding</keyword>
<evidence type="ECO:0008006" key="14">
    <source>
        <dbReference type="Google" id="ProtNLM"/>
    </source>
</evidence>
<name>A0A0E0IB15_ORYNI</name>
<dbReference type="AlphaFoldDB" id="A0A0E0IB15"/>
<evidence type="ECO:0000259" key="8">
    <source>
        <dbReference type="Pfam" id="PF00931"/>
    </source>
</evidence>
<evidence type="ECO:0000256" key="5">
    <source>
        <dbReference type="ARBA" id="ARBA00022821"/>
    </source>
</evidence>
<feature type="compositionally biased region" description="Low complexity" evidence="7">
    <location>
        <begin position="32"/>
        <end position="49"/>
    </location>
</feature>
<organism evidence="12">
    <name type="scientific">Oryza nivara</name>
    <name type="common">Indian wild rice</name>
    <name type="synonym">Oryza sativa f. spontanea</name>
    <dbReference type="NCBI Taxonomy" id="4536"/>
    <lineage>
        <taxon>Eukaryota</taxon>
        <taxon>Viridiplantae</taxon>
        <taxon>Streptophyta</taxon>
        <taxon>Embryophyta</taxon>
        <taxon>Tracheophyta</taxon>
        <taxon>Spermatophyta</taxon>
        <taxon>Magnoliopsida</taxon>
        <taxon>Liliopsida</taxon>
        <taxon>Poales</taxon>
        <taxon>Poaceae</taxon>
        <taxon>BOP clade</taxon>
        <taxon>Oryzoideae</taxon>
        <taxon>Oryzeae</taxon>
        <taxon>Oryzinae</taxon>
        <taxon>Oryza</taxon>
    </lineage>
</organism>
<feature type="domain" description="Disease resistance R13L4/SHOC-2-like LRR" evidence="11">
    <location>
        <begin position="738"/>
        <end position="1103"/>
    </location>
</feature>
<evidence type="ECO:0000313" key="13">
    <source>
        <dbReference type="Proteomes" id="UP000006591"/>
    </source>
</evidence>
<proteinExistence type="inferred from homology"/>
<dbReference type="PANTHER" id="PTHR23155">
    <property type="entry name" value="DISEASE RESISTANCE PROTEIN RP"/>
    <property type="match status" value="1"/>
</dbReference>
<dbReference type="Gene3D" id="1.10.10.10">
    <property type="entry name" value="Winged helix-like DNA-binding domain superfamily/Winged helix DNA-binding domain"/>
    <property type="match status" value="1"/>
</dbReference>
<evidence type="ECO:0000256" key="1">
    <source>
        <dbReference type="ARBA" id="ARBA00008894"/>
    </source>
</evidence>
<keyword evidence="13" id="KW-1185">Reference proteome</keyword>
<dbReference type="SUPFAM" id="SSF52540">
    <property type="entry name" value="P-loop containing nucleoside triphosphate hydrolases"/>
    <property type="match status" value="1"/>
</dbReference>
<dbReference type="STRING" id="4536.A0A0E0IB15"/>
<dbReference type="SUPFAM" id="SSF52058">
    <property type="entry name" value="L domain-like"/>
    <property type="match status" value="1"/>
</dbReference>
<dbReference type="HOGENOM" id="CLU_000837_25_0_1"/>
<evidence type="ECO:0000256" key="3">
    <source>
        <dbReference type="ARBA" id="ARBA00022737"/>
    </source>
</evidence>
<dbReference type="InterPro" id="IPR036388">
    <property type="entry name" value="WH-like_DNA-bd_sf"/>
</dbReference>
<keyword evidence="3" id="KW-0677">Repeat</keyword>
<keyword evidence="6" id="KW-0175">Coiled coil</keyword>
<dbReference type="Pfam" id="PF23559">
    <property type="entry name" value="WHD_DRP"/>
    <property type="match status" value="1"/>
</dbReference>
<dbReference type="InterPro" id="IPR044974">
    <property type="entry name" value="Disease_R_plants"/>
</dbReference>
<dbReference type="Gene3D" id="1.20.5.4130">
    <property type="match status" value="1"/>
</dbReference>
<evidence type="ECO:0000256" key="4">
    <source>
        <dbReference type="ARBA" id="ARBA00022741"/>
    </source>
</evidence>
<evidence type="ECO:0000256" key="6">
    <source>
        <dbReference type="ARBA" id="ARBA00023054"/>
    </source>
</evidence>
<feature type="domain" description="Disease resistance N-terminal" evidence="9">
    <location>
        <begin position="211"/>
        <end position="290"/>
    </location>
</feature>
<dbReference type="CDD" id="cd14798">
    <property type="entry name" value="RX-CC_like"/>
    <property type="match status" value="1"/>
</dbReference>
<dbReference type="PANTHER" id="PTHR23155:SF1107">
    <property type="entry name" value="OS08G0373000 PROTEIN"/>
    <property type="match status" value="1"/>
</dbReference>
<dbReference type="Pfam" id="PF23598">
    <property type="entry name" value="LRR_14"/>
    <property type="match status" value="1"/>
</dbReference>
<dbReference type="PRINTS" id="PR00364">
    <property type="entry name" value="DISEASERSIST"/>
</dbReference>
<reference evidence="12" key="1">
    <citation type="submission" date="2015-04" db="UniProtKB">
        <authorList>
            <consortium name="EnsemblPlants"/>
        </authorList>
    </citation>
    <scope>IDENTIFICATION</scope>
    <source>
        <strain evidence="12">SL10</strain>
    </source>
</reference>
<feature type="domain" description="NB-ARC" evidence="8">
    <location>
        <begin position="368"/>
        <end position="469"/>
    </location>
</feature>
<dbReference type="eggNOG" id="KOG4658">
    <property type="taxonomic scope" value="Eukaryota"/>
</dbReference>
<dbReference type="Gene3D" id="3.40.50.300">
    <property type="entry name" value="P-loop containing nucleotide triphosphate hydrolases"/>
    <property type="match status" value="1"/>
</dbReference>
<dbReference type="InterPro" id="IPR055414">
    <property type="entry name" value="LRR_R13L4/SHOC2-like"/>
</dbReference>
<sequence length="1122" mass="126070">MATTMEMPRKTGDKERTRRQRGGALRQEKLSSRSPPSLVPLRSPPSAGRSRGGGAGASIVGWDRWGTILDDILGEGATACRHLPVGSTPPLQHSPTSITREIEWIEREGLPMDNGRPRYFIGNKGLVTRMFSRISSRPMSLHLIGKPVTFVDKDRQSSAYIKIRKCTDLPQGLLISPSAPPSFPRITADLSLRTVEEHMEGFLVTAATGALKSVLVKLAAMAGEFEGVRGQISFLADEFAAMHAFLLRMSDSEEGNADPQDKAWTREVRELSYDIEDSLDEFMLHVVDGSANPDGFIVKCRNLLTKTMARRRIAKMIAEFKAQIKEVGERNARYMNGGISLMRTANATVDQRALTIFQDVSSLVGVDQPKKELIDLLMKDDGHVASEHLRIISIVGIGGLGKTTIANLIFEELREQFDCSAFVSVSRNPDISGILRIILSEVSAEPYGNTESGDIQQLIRKITTSLKNKSITGSRIITTTRINEVAESCCFPHVHRRIFGLEECPSHLTEVCCNILAKCDGLPLATIAISGLLATKAPTEDQWNQVEKSIGYALERNEDVNGMIRILSLSYFDLPHNLRTCLLYLCTFPEDYIIHKKRLVRRWIAEGFIHEEHGHTLYELGQRCFNELINRSLIEPRYIGKFGEVKSCRVHDTILDFIRSKSIEENFVTLLGIPNVPIDRQKKVRRLSLLVNTEEYYSSLEENNIKYVLDKKEDDSNEQEDNSNGFHILKKLNLCNARLLTIFPHSVKVPSLLQFRRLRVLDFEGCEQLENHHLANIENLLHLKYLSIKDTIVNVLPTQITRLRCLQTLNVDVRGAINIPTHIYRLRQLTYLLVDMRCQLPDKIGNMQALQELKVVNVLAQSLNTLQGLGKLTNLRKLSIFMPGHHADAAERYKGHMKAMISSICKLRRDNLHCLTIHISSMTSSRNHGAPPPLSLQELVINQAPMSRVPRWIGSLVNLQRLGLYLKELSQEDVSTLGGLPALLSLILYVEEVITEEGGRLRISSSYGFPSLERIRIGGESCRLELTFEVGCLPKLQQLNLECMVAEENHTSSSNVVFGIEHLSRLTSVYCCIHYKYETRLAKVAMLAALERSIISHPNQPTFTKEEYAFPKKVVTEFNGAC</sequence>
<dbReference type="Gene3D" id="1.10.8.430">
    <property type="entry name" value="Helical domain of apoptotic protease-activating factors"/>
    <property type="match status" value="1"/>
</dbReference>
<evidence type="ECO:0000259" key="9">
    <source>
        <dbReference type="Pfam" id="PF18052"/>
    </source>
</evidence>
<dbReference type="GO" id="GO:0042742">
    <property type="term" value="P:defense response to bacterium"/>
    <property type="evidence" value="ECO:0007669"/>
    <property type="project" value="UniProtKB-ARBA"/>
</dbReference>
<dbReference type="InterPro" id="IPR058922">
    <property type="entry name" value="WHD_DRP"/>
</dbReference>
<evidence type="ECO:0000313" key="12">
    <source>
        <dbReference type="EnsemblPlants" id="ONIVA08G13300.2"/>
    </source>
</evidence>
<dbReference type="InterPro" id="IPR038005">
    <property type="entry name" value="RX-like_CC"/>
</dbReference>
<reference evidence="12" key="2">
    <citation type="submission" date="2018-04" db="EMBL/GenBank/DDBJ databases">
        <title>OnivRS2 (Oryza nivara Reference Sequence Version 2).</title>
        <authorList>
            <person name="Zhang J."/>
            <person name="Kudrna D."/>
            <person name="Lee S."/>
            <person name="Talag J."/>
            <person name="Rajasekar S."/>
            <person name="Welchert J."/>
            <person name="Hsing Y.-I."/>
            <person name="Wing R.A."/>
        </authorList>
    </citation>
    <scope>NUCLEOTIDE SEQUENCE [LARGE SCALE GENOMIC DNA]</scope>
    <source>
        <strain evidence="12">SL10</strain>
    </source>
</reference>
<dbReference type="InterPro" id="IPR027417">
    <property type="entry name" value="P-loop_NTPase"/>
</dbReference>
<dbReference type="Gene3D" id="3.80.10.10">
    <property type="entry name" value="Ribonuclease Inhibitor"/>
    <property type="match status" value="1"/>
</dbReference>
<dbReference type="GO" id="GO:0002758">
    <property type="term" value="P:innate immune response-activating signaling pathway"/>
    <property type="evidence" value="ECO:0007669"/>
    <property type="project" value="UniProtKB-ARBA"/>
</dbReference>
<dbReference type="OMA" id="AINIPTH"/>
<evidence type="ECO:0000259" key="10">
    <source>
        <dbReference type="Pfam" id="PF23559"/>
    </source>
</evidence>
<dbReference type="Proteomes" id="UP000006591">
    <property type="component" value="Chromosome 8"/>
</dbReference>
<evidence type="ECO:0000256" key="2">
    <source>
        <dbReference type="ARBA" id="ARBA00022614"/>
    </source>
</evidence>
<dbReference type="InterPro" id="IPR042197">
    <property type="entry name" value="Apaf_helical"/>
</dbReference>
<dbReference type="InterPro" id="IPR041118">
    <property type="entry name" value="Rx_N"/>
</dbReference>
<dbReference type="GO" id="GO:0009626">
    <property type="term" value="P:plant-type hypersensitive response"/>
    <property type="evidence" value="ECO:0007669"/>
    <property type="project" value="UniProtKB-ARBA"/>
</dbReference>
<evidence type="ECO:0000256" key="7">
    <source>
        <dbReference type="SAM" id="MobiDB-lite"/>
    </source>
</evidence>